<feature type="compositionally biased region" description="Acidic residues" evidence="11">
    <location>
        <begin position="1863"/>
        <end position="1878"/>
    </location>
</feature>
<evidence type="ECO:0000256" key="8">
    <source>
        <dbReference type="ARBA" id="ARBA00023211"/>
    </source>
</evidence>
<feature type="compositionally biased region" description="Basic and acidic residues" evidence="11">
    <location>
        <begin position="571"/>
        <end position="586"/>
    </location>
</feature>
<evidence type="ECO:0000313" key="14">
    <source>
        <dbReference type="EMBL" id="GEM11002.1"/>
    </source>
</evidence>
<feature type="region of interest" description="Disordered" evidence="11">
    <location>
        <begin position="925"/>
        <end position="1022"/>
    </location>
</feature>
<evidence type="ECO:0000256" key="2">
    <source>
        <dbReference type="ARBA" id="ARBA00001946"/>
    </source>
</evidence>
<comment type="cofactor">
    <cofactor evidence="2">
        <name>Mg(2+)</name>
        <dbReference type="ChEBI" id="CHEBI:18420"/>
    </cofactor>
</comment>
<name>A0A511KKU1_RHOTO</name>
<organism evidence="14 15">
    <name type="scientific">Rhodotorula toruloides</name>
    <name type="common">Yeast</name>
    <name type="synonym">Rhodosporidium toruloides</name>
    <dbReference type="NCBI Taxonomy" id="5286"/>
    <lineage>
        <taxon>Eukaryota</taxon>
        <taxon>Fungi</taxon>
        <taxon>Dikarya</taxon>
        <taxon>Basidiomycota</taxon>
        <taxon>Pucciniomycotina</taxon>
        <taxon>Microbotryomycetes</taxon>
        <taxon>Sporidiobolales</taxon>
        <taxon>Sporidiobolaceae</taxon>
        <taxon>Rhodotorula</taxon>
    </lineage>
</organism>
<feature type="compositionally biased region" description="Polar residues" evidence="11">
    <location>
        <begin position="1246"/>
        <end position="1261"/>
    </location>
</feature>
<dbReference type="PROSITE" id="PS01032">
    <property type="entry name" value="PPM_1"/>
    <property type="match status" value="1"/>
</dbReference>
<dbReference type="EC" id="3.1.3.16" evidence="4"/>
<feature type="compositionally biased region" description="Basic and acidic residues" evidence="11">
    <location>
        <begin position="448"/>
        <end position="461"/>
    </location>
</feature>
<feature type="compositionally biased region" description="Acidic residues" evidence="11">
    <location>
        <begin position="1108"/>
        <end position="1119"/>
    </location>
</feature>
<dbReference type="PROSITE" id="PS51746">
    <property type="entry name" value="PPM_2"/>
    <property type="match status" value="1"/>
</dbReference>
<dbReference type="OrthoDB" id="10264738at2759"/>
<dbReference type="SUPFAM" id="SSF81606">
    <property type="entry name" value="PP2C-like"/>
    <property type="match status" value="1"/>
</dbReference>
<proteinExistence type="inferred from homology"/>
<feature type="compositionally biased region" description="Basic and acidic residues" evidence="11">
    <location>
        <begin position="606"/>
        <end position="622"/>
    </location>
</feature>
<feature type="region of interest" description="Disordered" evidence="11">
    <location>
        <begin position="1647"/>
        <end position="1687"/>
    </location>
</feature>
<protein>
    <recommendedName>
        <fullName evidence="4">protein-serine/threonine phosphatase</fullName>
        <ecNumber evidence="4">3.1.3.16</ecNumber>
    </recommendedName>
</protein>
<evidence type="ECO:0000256" key="11">
    <source>
        <dbReference type="SAM" id="MobiDB-lite"/>
    </source>
</evidence>
<evidence type="ECO:0000256" key="4">
    <source>
        <dbReference type="ARBA" id="ARBA00013081"/>
    </source>
</evidence>
<dbReference type="InterPro" id="IPR001932">
    <property type="entry name" value="PPM-type_phosphatase-like_dom"/>
</dbReference>
<feature type="compositionally biased region" description="Low complexity" evidence="11">
    <location>
        <begin position="504"/>
        <end position="521"/>
    </location>
</feature>
<feature type="region of interest" description="Disordered" evidence="11">
    <location>
        <begin position="1180"/>
        <end position="1206"/>
    </location>
</feature>
<dbReference type="Pfam" id="PF00481">
    <property type="entry name" value="PP2C"/>
    <property type="match status" value="1"/>
</dbReference>
<reference evidence="14 15" key="1">
    <citation type="submission" date="2019-07" db="EMBL/GenBank/DDBJ databases">
        <title>Rhodotorula toruloides NBRC10032 genome sequencing.</title>
        <authorList>
            <person name="Shida Y."/>
            <person name="Takaku H."/>
            <person name="Ogasawara W."/>
            <person name="Mori K."/>
        </authorList>
    </citation>
    <scope>NUCLEOTIDE SEQUENCE [LARGE SCALE GENOMIC DNA]</scope>
    <source>
        <strain evidence="14 15">NBRC10032</strain>
    </source>
</reference>
<evidence type="ECO:0000256" key="10">
    <source>
        <dbReference type="RuleBase" id="RU003465"/>
    </source>
</evidence>
<gene>
    <name evidence="14" type="ORF">Rt10032_c13g5019</name>
</gene>
<dbReference type="SMART" id="SM00332">
    <property type="entry name" value="PP2Cc"/>
    <property type="match status" value="1"/>
</dbReference>
<dbReference type="InterPro" id="IPR036457">
    <property type="entry name" value="PPM-type-like_dom_sf"/>
</dbReference>
<dbReference type="EMBL" id="BJWK01000013">
    <property type="protein sequence ID" value="GEM11002.1"/>
    <property type="molecule type" value="Genomic_DNA"/>
</dbReference>
<evidence type="ECO:0000256" key="9">
    <source>
        <dbReference type="ARBA" id="ARBA00048832"/>
    </source>
</evidence>
<feature type="region of interest" description="Disordered" evidence="11">
    <location>
        <begin position="399"/>
        <end position="626"/>
    </location>
</feature>
<feature type="compositionally biased region" description="Acidic residues" evidence="11">
    <location>
        <begin position="772"/>
        <end position="783"/>
    </location>
</feature>
<feature type="compositionally biased region" description="Acidic residues" evidence="11">
    <location>
        <begin position="1005"/>
        <end position="1016"/>
    </location>
</feature>
<feature type="compositionally biased region" description="Polar residues" evidence="11">
    <location>
        <begin position="1125"/>
        <end position="1135"/>
    </location>
</feature>
<feature type="region of interest" description="Disordered" evidence="11">
    <location>
        <begin position="1453"/>
        <end position="1504"/>
    </location>
</feature>
<feature type="region of interest" description="Disordered" evidence="11">
    <location>
        <begin position="357"/>
        <end position="382"/>
    </location>
</feature>
<keyword evidence="7 10" id="KW-0904">Protein phosphatase</keyword>
<evidence type="ECO:0000256" key="12">
    <source>
        <dbReference type="SAM" id="Phobius"/>
    </source>
</evidence>
<feature type="compositionally biased region" description="Basic and acidic residues" evidence="11">
    <location>
        <begin position="1190"/>
        <end position="1200"/>
    </location>
</feature>
<keyword evidence="12" id="KW-1133">Transmembrane helix</keyword>
<comment type="caution">
    <text evidence="14">The sequence shown here is derived from an EMBL/GenBank/DDBJ whole genome shotgun (WGS) entry which is preliminary data.</text>
</comment>
<dbReference type="InterPro" id="IPR015655">
    <property type="entry name" value="PP2C"/>
</dbReference>
<dbReference type="GO" id="GO:0046872">
    <property type="term" value="F:metal ion binding"/>
    <property type="evidence" value="ECO:0007669"/>
    <property type="project" value="UniProtKB-KW"/>
</dbReference>
<evidence type="ECO:0000256" key="3">
    <source>
        <dbReference type="ARBA" id="ARBA00006702"/>
    </source>
</evidence>
<dbReference type="PANTHER" id="PTHR13832">
    <property type="entry name" value="PROTEIN PHOSPHATASE 2C"/>
    <property type="match status" value="1"/>
</dbReference>
<dbReference type="Gene3D" id="3.60.40.10">
    <property type="entry name" value="PPM-type phosphatase domain"/>
    <property type="match status" value="1"/>
</dbReference>
<comment type="catalytic activity">
    <reaction evidence="9">
        <text>O-phospho-L-threonyl-[protein] + H2O = L-threonyl-[protein] + phosphate</text>
        <dbReference type="Rhea" id="RHEA:47004"/>
        <dbReference type="Rhea" id="RHEA-COMP:11060"/>
        <dbReference type="Rhea" id="RHEA-COMP:11605"/>
        <dbReference type="ChEBI" id="CHEBI:15377"/>
        <dbReference type="ChEBI" id="CHEBI:30013"/>
        <dbReference type="ChEBI" id="CHEBI:43474"/>
        <dbReference type="ChEBI" id="CHEBI:61977"/>
        <dbReference type="EC" id="3.1.3.16"/>
    </reaction>
    <physiologicalReaction direction="left-to-right" evidence="9">
        <dbReference type="Rhea" id="RHEA:47005"/>
    </physiologicalReaction>
</comment>
<keyword evidence="12" id="KW-0812">Transmembrane</keyword>
<feature type="compositionally biased region" description="Basic and acidic residues" evidence="11">
    <location>
        <begin position="408"/>
        <end position="440"/>
    </location>
</feature>
<dbReference type="GO" id="GO:0004722">
    <property type="term" value="F:protein serine/threonine phosphatase activity"/>
    <property type="evidence" value="ECO:0007669"/>
    <property type="project" value="UniProtKB-EC"/>
</dbReference>
<feature type="region of interest" description="Disordered" evidence="11">
    <location>
        <begin position="691"/>
        <end position="842"/>
    </location>
</feature>
<comment type="cofactor">
    <cofactor evidence="1">
        <name>Mn(2+)</name>
        <dbReference type="ChEBI" id="CHEBI:29035"/>
    </cofactor>
</comment>
<comment type="similarity">
    <text evidence="3 10">Belongs to the PP2C family.</text>
</comment>
<feature type="compositionally biased region" description="Basic and acidic residues" evidence="11">
    <location>
        <begin position="473"/>
        <end position="487"/>
    </location>
</feature>
<feature type="transmembrane region" description="Helical" evidence="12">
    <location>
        <begin position="31"/>
        <end position="50"/>
    </location>
</feature>
<sequence length="2494" mass="267604">MEGLLEEQADWSDPPTPSWQLRRLSIASTPFRVLALAGILFLLGGAVMSLRSIGNSAGATSRIYIRDGGIGNEGIGSAIQRFKESIILSQALQSHLILTDRPSEHGYSTSEILNRKYLRAAKNVDLSKACNLGDYLPWYRRDELTHGWCAHGPADDPSQVEIAELARQMQHCTVILDARRDEVHEDMNGCLHSWLRDRIGGIPQRSWDERRVTVGVHIRWGDAAGQFRGSMSIENINRLLRDIRSKFGSGNVVVSLVMEQHDPAILRQIDTPKYRLVDSGNSLADMKRLAENNVMIVAESSYAATAHLLAPPGLTIGQIEHPKYENTTAYGRDFVSLARYTPGWLDKVESLVQGRLAPRNTPSSALSSRTASAPAKNPFERLPASSFDSFVDSVTQRIKSALEPGELPSERRRREREEREKEREEAKREREEARRKKQEEDVFGEIRAWGEEMRGLDRATEDLAGGQLESTDFADRPRHDQAVEPSHRSPRPSSPSSVVYGHMPSDISLSSASVSAAPSIAQQDGDDDILVLSSSAESSTRATPQPEMRELRLGSSHSLFVARATASVSSDDGRDAATRETGRDESFGLETGPEDEQDDRVSQPNRFDEVNDEERQASRNKDAPLVLQEDEFDVDAIGEGVEAEEKAEAAADELEVENRDEVICGTEGYASEEVWAEQSIEADDDIVEDAPYYRDPFGRPFRYAQPTAYDDDESDMIDHAEDRAPSLEDDRQASADTPVDLAPVEVEDNDAAVEAERIDSVDGDLAAHGRDEEDAPEDRMEEEGTSRSPSSPHQSITKTIELGSSSDEESARPTRQPRPPTEDADDRLREVPQCAPYGANAEQPRAPFALDVDIGVEESCLVAASHDDGPGRLPAETLEAVSGLSQLSPRLALTEIRAERGGEEALCVDEEVQEEQEEQIVLPGQQVAERDDGDEFFGEDTPGDEVEQGAEIHEDDQEMEDAQAMGSSNPLEALYADEDSEDIGPSIPYEAKGKGRASSQATDPMDSDEEVSDDGSDSSVATINSENVDLAIAEWMKWSPHIGEYNDDELAERIFTLSAQLELAMDVDSPRQHLIAQQLTDFHSELARRMPSDDEDALLGDQSANADSTDDMPMAEDDEKLGGSSDRSVFQQDSASPEPVDATAAAQIEAKLGAIASNLVNLFDRGVSSAVQVPQDVLGPSIQPSVRTGRTTDDEVEQGRESSPVVEPHVADDALLAKPVPTAEKMLSDKRELVVTPIESVADLTLQPSDAQPSEATSNILASPVRAESATPAGSTVEESPPSAPLRTVQHPAHSSHLREEPGPQPDFASRVRYEMPPTVHRIYGPANSDSSEANTPQDETVRLGVTDEEMLDGSRVGRLVPLSSVDDATVSSHSKQADADLKPSNGGLVIIDDDVETIPIHSPPRTRTPVLLSAAPQILDATPPPRYSLHDGPTIVDGVAPPQNFDIVPAPLSRTPSPIAPTPSTAHQREEASPRAVLDDRPLSAELLTDPPESASNPAVAADSVERVAHVSHKKSKIAPQPTYENRVRYEAPPAVHDVDSPVHNDEAAGGGPANGAVRLGLSDEELQNALLAGSVPPLEMTDAVAERDVLELQDMEFDGEGAPAGLVVIDDDVEEQVEEPVKLSSVVQLDSVVDVDLFDASEGDAWKLDATPPPQNSTESQPPIVIGVAPPQNPALLPTSGPAETHVDDFVAFGETDDDDHDADQLSAADQADHLRAPKSPDGTASHVLGLPGGAETVVVSNSAEASDDSDEEGAINPEYAPSHVPSGAKGPIAIKNVVQAGEWDQHDPIEFGDTSSGEIASADVEFALENEQISPSQGASSDLTDMIVDDGFALATAHGSSPLPDLAGPHGIAPSRPGEEGELDEAVDESTDEEQLVISLVGSSRHSGASSEALQGPATPPPIDTASAFEQALPSAAPCSLVDIAVDSDDEALPNRRRTSLQLEESTVPLETSADGGPTKVTSYSIVLCSREEPSAPPYLFNVPTCALASDHAQENMRRFHVENLGDVLDSDDCEGIQLGGQTPSDANAAEVMESRHSALVPHEDVLDAVRRIAGSELWDEAMEDAHAGVLSLGDEVNGKKTSFFAVYDGHGGSAVAKFAGDTVHGRLAANEFFKKRDWEASLKRAYLETDEDLRANPDFRGDPSGCTAVSAIITPELNIICANAGDSRAVMSVGGEAKPLSFDHKPTNQGETSRIVAAGGFVEFGRVNGNLALSRALGDFDFKQNSNLGAEQQIVTADPDITVHEATPEDEFVVLACDGIWDVLTSQQVIDYVRLAVSQEKPLQTICEDLIDRCLAPDSDWGGVGCDNMTMMVVALLGDRTKEEWYAWVKDRVERGVPYATPKEFVEPFGQGGNGPRGALMGGQGGGAAGGVPAGILGGALRVGSADGGISLSFPGSGGAGEDDSEDEGELDLPAIQAALRARMAELEREEAMEGEDGEMSRAAQGVSIMDDADMDDVEDKHIEDVVEPLGSTTTPKDDAPHAASPTTSL</sequence>
<keyword evidence="5" id="KW-0479">Metal-binding</keyword>
<feature type="region of interest" description="Disordered" evidence="11">
    <location>
        <begin position="2471"/>
        <end position="2494"/>
    </location>
</feature>
<feature type="compositionally biased region" description="Polar residues" evidence="11">
    <location>
        <begin position="360"/>
        <end position="371"/>
    </location>
</feature>
<feature type="compositionally biased region" description="Polar residues" evidence="11">
    <location>
        <begin position="1884"/>
        <end position="1896"/>
    </location>
</feature>
<feature type="domain" description="PPM-type phosphatase" evidence="13">
    <location>
        <begin position="2050"/>
        <end position="2320"/>
    </location>
</feature>
<dbReference type="Proteomes" id="UP000321518">
    <property type="component" value="Unassembled WGS sequence"/>
</dbReference>
<feature type="compositionally biased region" description="Basic and acidic residues" evidence="11">
    <location>
        <begin position="1468"/>
        <end position="1484"/>
    </location>
</feature>
<dbReference type="FunFam" id="3.60.40.10:FF:000016">
    <property type="entry name" value="Protein phosphatase 2C"/>
    <property type="match status" value="1"/>
</dbReference>
<feature type="compositionally biased region" description="Acidic residues" evidence="11">
    <location>
        <begin position="931"/>
        <end position="961"/>
    </location>
</feature>
<feature type="compositionally biased region" description="Polar residues" evidence="11">
    <location>
        <begin position="786"/>
        <end position="805"/>
    </location>
</feature>
<keyword evidence="6 10" id="KW-0378">Hydrolase</keyword>
<evidence type="ECO:0000256" key="7">
    <source>
        <dbReference type="ARBA" id="ARBA00022912"/>
    </source>
</evidence>
<feature type="compositionally biased region" description="Basic and acidic residues" evidence="11">
    <location>
        <begin position="716"/>
        <end position="733"/>
    </location>
</feature>
<evidence type="ECO:0000256" key="1">
    <source>
        <dbReference type="ARBA" id="ARBA00001936"/>
    </source>
</evidence>
<keyword evidence="12" id="KW-0472">Membrane</keyword>
<accession>A0A511KKU1</accession>
<dbReference type="PANTHER" id="PTHR13832:SF565">
    <property type="entry name" value="AT28366P-RELATED"/>
    <property type="match status" value="1"/>
</dbReference>
<feature type="compositionally biased region" description="Polar residues" evidence="11">
    <location>
        <begin position="532"/>
        <end position="543"/>
    </location>
</feature>
<feature type="region of interest" description="Disordered" evidence="11">
    <location>
        <begin position="1744"/>
        <end position="1771"/>
    </location>
</feature>
<evidence type="ECO:0000259" key="13">
    <source>
        <dbReference type="PROSITE" id="PS51746"/>
    </source>
</evidence>
<evidence type="ECO:0000256" key="5">
    <source>
        <dbReference type="ARBA" id="ARBA00022723"/>
    </source>
</evidence>
<feature type="region of interest" description="Disordered" evidence="11">
    <location>
        <begin position="1090"/>
        <end position="1142"/>
    </location>
</feature>
<feature type="compositionally biased region" description="Basic and acidic residues" evidence="11">
    <location>
        <begin position="754"/>
        <end position="771"/>
    </location>
</feature>
<keyword evidence="8" id="KW-0464">Manganese</keyword>
<dbReference type="CDD" id="cd00143">
    <property type="entry name" value="PP2Cc"/>
    <property type="match status" value="1"/>
</dbReference>
<feature type="region of interest" description="Disordered" evidence="11">
    <location>
        <begin position="1842"/>
        <end position="1909"/>
    </location>
</feature>
<feature type="region of interest" description="Disordered" evidence="11">
    <location>
        <begin position="1246"/>
        <end position="1310"/>
    </location>
</feature>
<evidence type="ECO:0000256" key="6">
    <source>
        <dbReference type="ARBA" id="ARBA00022801"/>
    </source>
</evidence>
<dbReference type="InterPro" id="IPR000222">
    <property type="entry name" value="PP2C_BS"/>
</dbReference>
<evidence type="ECO:0000313" key="15">
    <source>
        <dbReference type="Proteomes" id="UP000321518"/>
    </source>
</evidence>